<evidence type="ECO:0000313" key="3">
    <source>
        <dbReference type="Proteomes" id="UP000193144"/>
    </source>
</evidence>
<feature type="compositionally biased region" description="Polar residues" evidence="1">
    <location>
        <begin position="116"/>
        <end position="130"/>
    </location>
</feature>
<dbReference type="EMBL" id="MCFA01000033">
    <property type="protein sequence ID" value="ORY14446.1"/>
    <property type="molecule type" value="Genomic_DNA"/>
</dbReference>
<keyword evidence="3" id="KW-1185">Reference proteome</keyword>
<reference evidence="2 3" key="1">
    <citation type="submission" date="2016-07" db="EMBL/GenBank/DDBJ databases">
        <title>Pervasive Adenine N6-methylation of Active Genes in Fungi.</title>
        <authorList>
            <consortium name="DOE Joint Genome Institute"/>
            <person name="Mondo S.J."/>
            <person name="Dannebaum R.O."/>
            <person name="Kuo R.C."/>
            <person name="Labutti K."/>
            <person name="Haridas S."/>
            <person name="Kuo A."/>
            <person name="Salamov A."/>
            <person name="Ahrendt S.R."/>
            <person name="Lipzen A."/>
            <person name="Sullivan W."/>
            <person name="Andreopoulos W.B."/>
            <person name="Clum A."/>
            <person name="Lindquist E."/>
            <person name="Daum C."/>
            <person name="Ramamoorthy G.K."/>
            <person name="Gryganskyi A."/>
            <person name="Culley D."/>
            <person name="Magnuson J.K."/>
            <person name="James T.Y."/>
            <person name="O'Malley M.A."/>
            <person name="Stajich J.E."/>
            <person name="Spatafora J.W."/>
            <person name="Visel A."/>
            <person name="Grigoriev I.V."/>
        </authorList>
    </citation>
    <scope>NUCLEOTIDE SEQUENCE [LARGE SCALE GENOMIC DNA]</scope>
    <source>
        <strain evidence="2 3">CBS 115471</strain>
    </source>
</reference>
<dbReference type="AlphaFoldDB" id="A0A1Y1ZW16"/>
<evidence type="ECO:0000256" key="1">
    <source>
        <dbReference type="SAM" id="MobiDB-lite"/>
    </source>
</evidence>
<comment type="caution">
    <text evidence="2">The sequence shown here is derived from an EMBL/GenBank/DDBJ whole genome shotgun (WGS) entry which is preliminary data.</text>
</comment>
<sequence>MMQSAQCWERQAERAGQAISACGVVALGGKVTQGLLLHTSRVHDEQTVDSTPSSCNCVNCGPICSTWPAAGRRCTLHSHSHSHSALVLRPLYLSPGRQPHVPHHSIIRYRLVAETGSTASEHPSQPSGTTVHDGALHADDRQRPFQLKITCAPGPSLESK</sequence>
<organism evidence="2 3">
    <name type="scientific">Clohesyomyces aquaticus</name>
    <dbReference type="NCBI Taxonomy" id="1231657"/>
    <lineage>
        <taxon>Eukaryota</taxon>
        <taxon>Fungi</taxon>
        <taxon>Dikarya</taxon>
        <taxon>Ascomycota</taxon>
        <taxon>Pezizomycotina</taxon>
        <taxon>Dothideomycetes</taxon>
        <taxon>Pleosporomycetidae</taxon>
        <taxon>Pleosporales</taxon>
        <taxon>Lindgomycetaceae</taxon>
        <taxon>Clohesyomyces</taxon>
    </lineage>
</organism>
<feature type="region of interest" description="Disordered" evidence="1">
    <location>
        <begin position="116"/>
        <end position="135"/>
    </location>
</feature>
<evidence type="ECO:0000313" key="2">
    <source>
        <dbReference type="EMBL" id="ORY14446.1"/>
    </source>
</evidence>
<protein>
    <submittedName>
        <fullName evidence="2">Uncharacterized protein</fullName>
    </submittedName>
</protein>
<accession>A0A1Y1ZW16</accession>
<name>A0A1Y1ZW16_9PLEO</name>
<dbReference type="Proteomes" id="UP000193144">
    <property type="component" value="Unassembled WGS sequence"/>
</dbReference>
<proteinExistence type="predicted"/>
<gene>
    <name evidence="2" type="ORF">BCR34DRAFT_233292</name>
</gene>